<dbReference type="EMBL" id="CAJVPY010007106">
    <property type="protein sequence ID" value="CAG8675307.1"/>
    <property type="molecule type" value="Genomic_DNA"/>
</dbReference>
<organism evidence="2 3">
    <name type="scientific">Dentiscutata erythropus</name>
    <dbReference type="NCBI Taxonomy" id="1348616"/>
    <lineage>
        <taxon>Eukaryota</taxon>
        <taxon>Fungi</taxon>
        <taxon>Fungi incertae sedis</taxon>
        <taxon>Mucoromycota</taxon>
        <taxon>Glomeromycotina</taxon>
        <taxon>Glomeromycetes</taxon>
        <taxon>Diversisporales</taxon>
        <taxon>Gigasporaceae</taxon>
        <taxon>Dentiscutata</taxon>
    </lineage>
</organism>
<keyword evidence="3" id="KW-1185">Reference proteome</keyword>
<reference evidence="2" key="1">
    <citation type="submission" date="2021-06" db="EMBL/GenBank/DDBJ databases">
        <authorList>
            <person name="Kallberg Y."/>
            <person name="Tangrot J."/>
            <person name="Rosling A."/>
        </authorList>
    </citation>
    <scope>NUCLEOTIDE SEQUENCE</scope>
    <source>
        <strain evidence="2">MA453B</strain>
    </source>
</reference>
<protein>
    <submittedName>
        <fullName evidence="2">5379_t:CDS:1</fullName>
    </submittedName>
</protein>
<dbReference type="OrthoDB" id="10504084at2759"/>
<name>A0A9N9EEJ9_9GLOM</name>
<accession>A0A9N9EEJ9</accession>
<feature type="non-terminal residue" evidence="2">
    <location>
        <position position="1"/>
    </location>
</feature>
<evidence type="ECO:0000313" key="2">
    <source>
        <dbReference type="EMBL" id="CAG8675307.1"/>
    </source>
</evidence>
<evidence type="ECO:0000256" key="1">
    <source>
        <dbReference type="SAM" id="MobiDB-lite"/>
    </source>
</evidence>
<dbReference type="AlphaFoldDB" id="A0A9N9EEJ9"/>
<gene>
    <name evidence="2" type="ORF">DERYTH_LOCUS11482</name>
</gene>
<feature type="region of interest" description="Disordered" evidence="1">
    <location>
        <begin position="67"/>
        <end position="86"/>
    </location>
</feature>
<evidence type="ECO:0000313" key="3">
    <source>
        <dbReference type="Proteomes" id="UP000789405"/>
    </source>
</evidence>
<comment type="caution">
    <text evidence="2">The sequence shown here is derived from an EMBL/GenBank/DDBJ whole genome shotgun (WGS) entry which is preliminary data.</text>
</comment>
<dbReference type="Proteomes" id="UP000789405">
    <property type="component" value="Unassembled WGS sequence"/>
</dbReference>
<sequence>MNNNSEQSTSFTNLKQSLQQCLSHQYQQYQEYNRQLSESKSKKTRKRKSVLELQGVADEYHQYLQNHGIANDNKSKNKHAGNTDII</sequence>
<proteinExistence type="predicted"/>